<dbReference type="Proteomes" id="UP001215503">
    <property type="component" value="Unassembled WGS sequence"/>
</dbReference>
<evidence type="ECO:0000313" key="5">
    <source>
        <dbReference type="Proteomes" id="UP001215503"/>
    </source>
</evidence>
<dbReference type="PRINTS" id="PR00080">
    <property type="entry name" value="SDRFAMILY"/>
</dbReference>
<sequence>MSERLAGKVCLVTAAAQGIGRATALAFAAEGARVIATDINADKLASLPGEAPGIETALLDVRDSQAIKAMAERLGALDVLMNCAGFVHHGTILDCEEEDWAFSFDLNVAAMYRMIRAFLPAMLDQGHGSIVNVASVASSLRGVPNRFAYGASKAAVIGLTKAVAADFVGQGIRCNAICPGTVQSPSLDERIASQGGDPDEVRAAFVARQPMGRLGKAEEIAALAVYLASEEASFTTGQAMVIDGGWLG</sequence>
<protein>
    <submittedName>
        <fullName evidence="4">SDR family oxidoreductase</fullName>
    </submittedName>
</protein>
<dbReference type="InterPro" id="IPR020904">
    <property type="entry name" value="Sc_DH/Rdtase_CS"/>
</dbReference>
<accession>A0ABT5YHM2</accession>
<evidence type="ECO:0000256" key="1">
    <source>
        <dbReference type="ARBA" id="ARBA00006484"/>
    </source>
</evidence>
<dbReference type="PANTHER" id="PTHR43477">
    <property type="entry name" value="DIHYDROANTICAPSIN 7-DEHYDROGENASE"/>
    <property type="match status" value="1"/>
</dbReference>
<dbReference type="CDD" id="cd05368">
    <property type="entry name" value="DHRS6_like_SDR_c"/>
    <property type="match status" value="1"/>
</dbReference>
<evidence type="ECO:0000313" key="4">
    <source>
        <dbReference type="EMBL" id="MDF2094417.1"/>
    </source>
</evidence>
<dbReference type="SUPFAM" id="SSF51735">
    <property type="entry name" value="NAD(P)-binding Rossmann-fold domains"/>
    <property type="match status" value="1"/>
</dbReference>
<keyword evidence="5" id="KW-1185">Reference proteome</keyword>
<evidence type="ECO:0000256" key="2">
    <source>
        <dbReference type="ARBA" id="ARBA00023002"/>
    </source>
</evidence>
<dbReference type="PRINTS" id="PR00081">
    <property type="entry name" value="GDHRDH"/>
</dbReference>
<comment type="caution">
    <text evidence="4">The sequence shown here is derived from an EMBL/GenBank/DDBJ whole genome shotgun (WGS) entry which is preliminary data.</text>
</comment>
<gene>
    <name evidence="4" type="ORF">P2G67_00340</name>
</gene>
<dbReference type="RefSeq" id="WP_275818906.1">
    <property type="nucleotide sequence ID" value="NZ_JARHUD010000001.1"/>
</dbReference>
<dbReference type="InterPro" id="IPR002347">
    <property type="entry name" value="SDR_fam"/>
</dbReference>
<dbReference type="PROSITE" id="PS00061">
    <property type="entry name" value="ADH_SHORT"/>
    <property type="match status" value="1"/>
</dbReference>
<dbReference type="Pfam" id="PF13561">
    <property type="entry name" value="adh_short_C2"/>
    <property type="match status" value="1"/>
</dbReference>
<keyword evidence="3" id="KW-0520">NAD</keyword>
<name>A0ABT5YHM2_9PROT</name>
<reference evidence="4 5" key="1">
    <citation type="submission" date="2023-03" db="EMBL/GenBank/DDBJ databases">
        <title>Fodinicurvata sp. CAU 1616 isolated from sea sendiment.</title>
        <authorList>
            <person name="Kim W."/>
        </authorList>
    </citation>
    <scope>NUCLEOTIDE SEQUENCE [LARGE SCALE GENOMIC DNA]</scope>
    <source>
        <strain evidence="4 5">CAU 1616</strain>
    </source>
</reference>
<organism evidence="4 5">
    <name type="scientific">Aquibaculum arenosum</name>
    <dbReference type="NCBI Taxonomy" id="3032591"/>
    <lineage>
        <taxon>Bacteria</taxon>
        <taxon>Pseudomonadati</taxon>
        <taxon>Pseudomonadota</taxon>
        <taxon>Alphaproteobacteria</taxon>
        <taxon>Rhodospirillales</taxon>
        <taxon>Rhodovibrionaceae</taxon>
        <taxon>Aquibaculum</taxon>
    </lineage>
</organism>
<dbReference type="InterPro" id="IPR051122">
    <property type="entry name" value="SDR_DHRS6-like"/>
</dbReference>
<dbReference type="Gene3D" id="3.40.50.720">
    <property type="entry name" value="NAD(P)-binding Rossmann-like Domain"/>
    <property type="match status" value="1"/>
</dbReference>
<evidence type="ECO:0000256" key="3">
    <source>
        <dbReference type="ARBA" id="ARBA00023027"/>
    </source>
</evidence>
<dbReference type="EMBL" id="JARHUD010000001">
    <property type="protein sequence ID" value="MDF2094417.1"/>
    <property type="molecule type" value="Genomic_DNA"/>
</dbReference>
<keyword evidence="2" id="KW-0560">Oxidoreductase</keyword>
<proteinExistence type="inferred from homology"/>
<dbReference type="PANTHER" id="PTHR43477:SF4">
    <property type="entry name" value="DEHYDROGENASE_REDUCTASE SDR FAMILY MEMBER 6"/>
    <property type="match status" value="1"/>
</dbReference>
<dbReference type="InterPro" id="IPR036291">
    <property type="entry name" value="NAD(P)-bd_dom_sf"/>
</dbReference>
<comment type="similarity">
    <text evidence="1">Belongs to the short-chain dehydrogenases/reductases (SDR) family.</text>
</comment>